<dbReference type="Gene3D" id="3.40.50.12780">
    <property type="entry name" value="N-terminal domain of ligase-like"/>
    <property type="match status" value="3"/>
</dbReference>
<dbReference type="PANTHER" id="PTHR24027:SF300">
    <property type="entry name" value="CADHERIN-15"/>
    <property type="match status" value="1"/>
</dbReference>
<comment type="caution">
    <text evidence="23">The sequence shown here is derived from an EMBL/GenBank/DDBJ whole genome shotgun (WGS) entry which is preliminary data.</text>
</comment>
<dbReference type="PRINTS" id="PR00205">
    <property type="entry name" value="CADHERIN"/>
</dbReference>
<feature type="region of interest" description="Disordered" evidence="21">
    <location>
        <begin position="1034"/>
        <end position="1128"/>
    </location>
</feature>
<dbReference type="Pfam" id="PF01049">
    <property type="entry name" value="CADH_Y-type_LIR"/>
    <property type="match status" value="1"/>
</dbReference>
<dbReference type="InterPro" id="IPR039808">
    <property type="entry name" value="Cadherin"/>
</dbReference>
<dbReference type="GO" id="GO:0016339">
    <property type="term" value="P:calcium-dependent cell-cell adhesion via plasma membrane cell adhesion molecules"/>
    <property type="evidence" value="ECO:0007669"/>
    <property type="project" value="TreeGrafter"/>
</dbReference>
<dbReference type="Gene3D" id="4.10.900.10">
    <property type="entry name" value="TCF3-CBD (Catenin binding domain)"/>
    <property type="match status" value="1"/>
</dbReference>
<keyword evidence="12" id="KW-0443">Lipid metabolism</keyword>
<keyword evidence="3" id="KW-1003">Cell membrane</keyword>
<evidence type="ECO:0000256" key="18">
    <source>
        <dbReference type="ARBA" id="ARBA00083738"/>
    </source>
</evidence>
<evidence type="ECO:0000256" key="2">
    <source>
        <dbReference type="ARBA" id="ARBA00006432"/>
    </source>
</evidence>
<evidence type="ECO:0000256" key="13">
    <source>
        <dbReference type="ARBA" id="ARBA00023136"/>
    </source>
</evidence>
<dbReference type="GO" id="GO:0016477">
    <property type="term" value="P:cell migration"/>
    <property type="evidence" value="ECO:0007669"/>
    <property type="project" value="TreeGrafter"/>
</dbReference>
<dbReference type="FunFam" id="2.60.40.60:FF:000229">
    <property type="entry name" value="Cadherin 15"/>
    <property type="match status" value="1"/>
</dbReference>
<dbReference type="GO" id="GO:0005509">
    <property type="term" value="F:calcium ion binding"/>
    <property type="evidence" value="ECO:0007669"/>
    <property type="project" value="UniProtKB-UniRule"/>
</dbReference>
<evidence type="ECO:0000256" key="8">
    <source>
        <dbReference type="ARBA" id="ARBA00022737"/>
    </source>
</evidence>
<reference evidence="23" key="1">
    <citation type="submission" date="2020-03" db="EMBL/GenBank/DDBJ databases">
        <title>Studies in the Genomics of Life Span.</title>
        <authorList>
            <person name="Glass D."/>
        </authorList>
    </citation>
    <scope>NUCLEOTIDE SEQUENCE</scope>
    <source>
        <strain evidence="23">SUZIE</strain>
        <tissue evidence="23">Muscle</tissue>
    </source>
</reference>
<evidence type="ECO:0000259" key="22">
    <source>
        <dbReference type="PROSITE" id="PS50268"/>
    </source>
</evidence>
<dbReference type="Pfam" id="PF13193">
    <property type="entry name" value="AMP-binding_C"/>
    <property type="match status" value="1"/>
</dbReference>
<evidence type="ECO:0000256" key="11">
    <source>
        <dbReference type="ARBA" id="ARBA00022989"/>
    </source>
</evidence>
<gene>
    <name evidence="23" type="ORF">SUZIE_200870</name>
</gene>
<dbReference type="FunFam" id="2.60.40.60:FF:000074">
    <property type="entry name" value="Desmoglein 4"/>
    <property type="match status" value="1"/>
</dbReference>
<sequence length="1931" mass="207776">MSGGIAVPLYRKHPEAQLEYFIRDSRSAVVVAGQEYVELLRPVVRRLGLPLLPLSPATYLEAVEEPAEGQVPEREWRDRGAMIFYTSGTTGRPKGVLSTHRNIAAVVTGLVHTWAWTKDDVILHVLPLHHVHGVVNKLLCPLWVGATCVMLPEFSAQLSLMEELLGGQSLLCQCTAQEWEGAGPLCQGVCARCRGVLFAKHLPRARCTKRSCTKRPPAACGLQEGFSLCQPVMTPGGGRLLGPVGLAKADPVPGPAPLVGLLFLLMAGHDVPFEGSLQGPGLVWEKFLSSDSPRINVFMAVPTIYAKLVDYYDQHFTQPHVRDFVRAVCEENMRLMVSGSAALPIPLLEKWRSATGHTLLERYGMTEIGMALSNPLTAARLPGSVGTPLPGVEVRIISEGLQKEGCPYAIHAEGDERGTKGTLGLELSAAKLPAGVSARHPTTCVAAHFQKTSALATCRPLHPCLFVAAPCTTVLGGTTTVLSFQRCRELWRKHRSLLLPGAQRLLLLLYPCCVSCVSCRTACSVTGLFVFGSELLVTPGFEEKEGELQVKGPSVFREYWDKPEETKSAFTSDGWFKTGDTAVFKDGKYWIRGRTSVDIIKTGGYKVSALEVERHLLAHPSIADVAVIGIPDVTWGQRVTAVVTLREGHSLSHRDLKEWARGSLAPYAIPSELLLVEEIPRNQMGKVNKKDLSRPALDTHGHPVPSGGDSLPCRQPGCSHCPTGGFLPPLGVCCAPGRRPVLEATRAARVALLPLTQRASRTAVSSAAFAFPDPPAPWCPSPGSGTEPLELLSVPDPTDGLLLGAATALQGARPHDHAETDPSAVRPSTVQLQSAHLAGSAHTCPACSPGLGCWQMGHWPSADSPAAIELAPGAGCRLICQKEAVLTPAREAGHLRSYWKTSSTTLRLDPGEELPSRLAGERLINETEPSGGSAGPRRCKAGRPAWCLGAAAASPVVKLRAYTLRAHGAPLSYSGAQNFPEETIAAHLVLGKLEIRQDDTSPRLGQDVPGCPLGLLGRARLGRALPTQCTSLDLRPAGASLRPGNVGDAGRRSRGRAGGPTAGAGSAGTAAPQGGQGECAQRGGPTSRVRRGGRGPRTCAVTQPGRSLQSGARGATPPAACRPEPNRTLLPSSFLAGLDGRLVPPRPRSADPGPLALAVLWGAERCRPWWVLRWVTLSKAQRKGLGLSSGAAGLQPRTLYPWRPAPALGRVRRAWVIPPISVSENHKRLPYPLVQIKSDKQQLGSVIYSIQGPGVDEEPRGVFSIDKFTGRVFLNAMLDREETDRFRLRAFALDLGGSTLEDPTDLEIVVVDQNDNRPAFLQQVFTGHVPEGAAPGTYVTRAEATDADDPDTDNAALRYSILQQGGPELFSIDQHTGEIRTVQVGLDREVVATYNLTLQVADMSGEGLTATASAIISLDDVNDNAPEFTRDQLSMEAAEAVSGVDVGRLEVEDRDLPGSPNWVARFTILEGDPDGQFTIRTDPKTNEGVLSVAKPLDHESREHYELTVSVQNESPLQAAAPRAQRGQTTVHVRVQDANEAPVFPENPLRTSLAEGAPPGTPVAIFSARDPDTQQLQRISYSKDYDPEDWLQVDGATGRVQTQRVLSPASPFLKDGWYRAIILALDDGSPPSTSTGTLSIEILEVNDHAPVLAPAAPSSLCSEPEQGPGLLLGATDEDLPPHGAPFLFQLSPRFPELSRNWSLSQVNVSHARLRPRHQVPEGLHRLSLLLRDSGQPPQQREQPLNVTVCRCGPDARRLPLLLAPVLVLLAALRSRFQQQPRDKGLLHALQDDLRDNILNYDEQGGGEEDQDAYDINQLRHPTELPALSLPLGRPPLRRDAPFGHVPPQPHRVLPSSPADIASFISDGLEAADTDPSVPPYDTALIYDYEGDGSVAGTLSSILSSLGDEDQDYDYLRDWGPRFARLADMYGHP</sequence>
<dbReference type="GO" id="GO:0007043">
    <property type="term" value="P:cell-cell junction assembly"/>
    <property type="evidence" value="ECO:0007669"/>
    <property type="project" value="TreeGrafter"/>
</dbReference>
<dbReference type="CDD" id="cd11304">
    <property type="entry name" value="Cadherin_repeat"/>
    <property type="match status" value="4"/>
</dbReference>
<evidence type="ECO:0000256" key="1">
    <source>
        <dbReference type="ARBA" id="ARBA00004251"/>
    </source>
</evidence>
<dbReference type="FunFam" id="4.10.900.10:FF:000001">
    <property type="entry name" value="Cadherin 2"/>
    <property type="match status" value="1"/>
</dbReference>
<evidence type="ECO:0000256" key="12">
    <source>
        <dbReference type="ARBA" id="ARBA00023098"/>
    </source>
</evidence>
<dbReference type="PANTHER" id="PTHR24027">
    <property type="entry name" value="CADHERIN-23"/>
    <property type="match status" value="1"/>
</dbReference>
<keyword evidence="13" id="KW-0472">Membrane</keyword>
<dbReference type="Gene3D" id="2.60.40.60">
    <property type="entry name" value="Cadherins"/>
    <property type="match status" value="5"/>
</dbReference>
<evidence type="ECO:0000256" key="14">
    <source>
        <dbReference type="ARBA" id="ARBA00023180"/>
    </source>
</evidence>
<dbReference type="FunFam" id="2.60.40.60:FF:000022">
    <property type="entry name" value="Cadherin 2"/>
    <property type="match status" value="1"/>
</dbReference>
<dbReference type="SUPFAM" id="SSF49313">
    <property type="entry name" value="Cadherin-like"/>
    <property type="match status" value="5"/>
</dbReference>
<feature type="compositionally biased region" description="Gly residues" evidence="21">
    <location>
        <begin position="1056"/>
        <end position="1066"/>
    </location>
</feature>
<evidence type="ECO:0000256" key="5">
    <source>
        <dbReference type="ARBA" id="ARBA00022692"/>
    </source>
</evidence>
<dbReference type="EMBL" id="JAATJV010428243">
    <property type="protein sequence ID" value="MBZ3889021.1"/>
    <property type="molecule type" value="Genomic_DNA"/>
</dbReference>
<dbReference type="InterPro" id="IPR025110">
    <property type="entry name" value="AMP-bd_C"/>
</dbReference>
<dbReference type="FunFam" id="2.60.40.60:FF:000019">
    <property type="entry name" value="Cadherin 2"/>
    <property type="match status" value="1"/>
</dbReference>
<keyword evidence="11" id="KW-1133">Transmembrane helix</keyword>
<dbReference type="CDD" id="cd05941">
    <property type="entry name" value="MCS"/>
    <property type="match status" value="1"/>
</dbReference>
<evidence type="ECO:0000256" key="20">
    <source>
        <dbReference type="RuleBase" id="RU003318"/>
    </source>
</evidence>
<proteinExistence type="inferred from homology"/>
<feature type="compositionally biased region" description="Polar residues" evidence="21">
    <location>
        <begin position="1100"/>
        <end position="1110"/>
    </location>
</feature>
<dbReference type="GO" id="GO:0005912">
    <property type="term" value="C:adherens junction"/>
    <property type="evidence" value="ECO:0007669"/>
    <property type="project" value="TreeGrafter"/>
</dbReference>
<comment type="subcellular location">
    <subcellularLocation>
        <location evidence="1 20">Cell membrane</location>
        <topology evidence="1 20">Single-pass type I membrane protein</topology>
    </subcellularLocation>
</comment>
<dbReference type="PROSITE" id="PS00455">
    <property type="entry name" value="AMP_BINDING"/>
    <property type="match status" value="1"/>
</dbReference>
<feature type="domain" description="Cadherin" evidence="22">
    <location>
        <begin position="1239"/>
        <end position="1320"/>
    </location>
</feature>
<dbReference type="GO" id="GO:0006629">
    <property type="term" value="P:lipid metabolic process"/>
    <property type="evidence" value="ECO:0007669"/>
    <property type="project" value="UniProtKB-KW"/>
</dbReference>
<dbReference type="GO" id="GO:0008013">
    <property type="term" value="F:beta-catenin binding"/>
    <property type="evidence" value="ECO:0007669"/>
    <property type="project" value="TreeGrafter"/>
</dbReference>
<dbReference type="SMART" id="SM00112">
    <property type="entry name" value="CA"/>
    <property type="match status" value="4"/>
</dbReference>
<dbReference type="Pfam" id="PF00501">
    <property type="entry name" value="AMP-binding"/>
    <property type="match status" value="2"/>
</dbReference>
<evidence type="ECO:0000256" key="4">
    <source>
        <dbReference type="ARBA" id="ARBA00022685"/>
    </source>
</evidence>
<dbReference type="GO" id="GO:0045296">
    <property type="term" value="F:cadherin binding"/>
    <property type="evidence" value="ECO:0007669"/>
    <property type="project" value="TreeGrafter"/>
</dbReference>
<feature type="domain" description="Cadherin" evidence="22">
    <location>
        <begin position="1443"/>
        <end position="1543"/>
    </location>
</feature>
<dbReference type="Pfam" id="PF00028">
    <property type="entry name" value="Cadherin"/>
    <property type="match status" value="4"/>
</dbReference>
<keyword evidence="9 19" id="KW-0106">Calcium</keyword>
<evidence type="ECO:0000256" key="21">
    <source>
        <dbReference type="SAM" id="MobiDB-lite"/>
    </source>
</evidence>
<protein>
    <recommendedName>
        <fullName evidence="16">Cadherin-15</fullName>
    </recommendedName>
    <alternativeName>
        <fullName evidence="17">Cadherin-14</fullName>
    </alternativeName>
    <alternativeName>
        <fullName evidence="18">Muscle cadherin</fullName>
    </alternativeName>
</protein>
<name>A0AA41T8I2_SCICA</name>
<dbReference type="InterPro" id="IPR027397">
    <property type="entry name" value="Catenin-bd_sf"/>
</dbReference>
<evidence type="ECO:0000313" key="23">
    <source>
        <dbReference type="EMBL" id="MBZ3889021.1"/>
    </source>
</evidence>
<evidence type="ECO:0000256" key="17">
    <source>
        <dbReference type="ARBA" id="ARBA00076585"/>
    </source>
</evidence>
<dbReference type="InterPro" id="IPR020845">
    <property type="entry name" value="AMP-binding_CS"/>
</dbReference>
<dbReference type="Proteomes" id="UP001166674">
    <property type="component" value="Unassembled WGS sequence"/>
</dbReference>
<feature type="domain" description="Cadherin" evidence="22">
    <location>
        <begin position="1671"/>
        <end position="1765"/>
    </location>
</feature>
<dbReference type="GO" id="GO:0034332">
    <property type="term" value="P:adherens junction organization"/>
    <property type="evidence" value="ECO:0007669"/>
    <property type="project" value="TreeGrafter"/>
</dbReference>
<dbReference type="InterPro" id="IPR015919">
    <property type="entry name" value="Cadherin-like_sf"/>
</dbReference>
<dbReference type="Gene3D" id="3.30.300.30">
    <property type="match status" value="1"/>
</dbReference>
<keyword evidence="14" id="KW-0325">Glycoprotein</keyword>
<comment type="similarity">
    <text evidence="2">Belongs to the ATP-dependent AMP-binding enzyme family.</text>
</comment>
<keyword evidence="6" id="KW-0479">Metal-binding</keyword>
<keyword evidence="8" id="KW-0677">Repeat</keyword>
<dbReference type="InterPro" id="IPR000873">
    <property type="entry name" value="AMP-dep_synth/lig_dom"/>
</dbReference>
<dbReference type="GO" id="GO:0016342">
    <property type="term" value="C:catenin complex"/>
    <property type="evidence" value="ECO:0007669"/>
    <property type="project" value="TreeGrafter"/>
</dbReference>
<dbReference type="PROSITE" id="PS50268">
    <property type="entry name" value="CADHERIN_2"/>
    <property type="match status" value="5"/>
</dbReference>
<evidence type="ECO:0000256" key="3">
    <source>
        <dbReference type="ARBA" id="ARBA00022475"/>
    </source>
</evidence>
<dbReference type="GO" id="GO:0000902">
    <property type="term" value="P:cell morphogenesis"/>
    <property type="evidence" value="ECO:0007669"/>
    <property type="project" value="TreeGrafter"/>
</dbReference>
<evidence type="ECO:0000256" key="7">
    <source>
        <dbReference type="ARBA" id="ARBA00022729"/>
    </source>
</evidence>
<dbReference type="PROSITE" id="PS00232">
    <property type="entry name" value="CADHERIN_1"/>
    <property type="match status" value="1"/>
</dbReference>
<evidence type="ECO:0000256" key="15">
    <source>
        <dbReference type="ARBA" id="ARBA00055503"/>
    </source>
</evidence>
<evidence type="ECO:0000256" key="6">
    <source>
        <dbReference type="ARBA" id="ARBA00022723"/>
    </source>
</evidence>
<keyword evidence="4" id="KW-0165">Cleavage on pair of basic residues</keyword>
<keyword evidence="10 20" id="KW-0130">Cell adhesion</keyword>
<dbReference type="InterPro" id="IPR002126">
    <property type="entry name" value="Cadherin-like_dom"/>
</dbReference>
<dbReference type="InterPro" id="IPR020894">
    <property type="entry name" value="Cadherin_CS"/>
</dbReference>
<dbReference type="FunFam" id="2.60.40.60:FF:000011">
    <property type="entry name" value="Cadherin 1"/>
    <property type="match status" value="1"/>
</dbReference>
<dbReference type="SUPFAM" id="SSF56801">
    <property type="entry name" value="Acetyl-CoA synthetase-like"/>
    <property type="match status" value="3"/>
</dbReference>
<keyword evidence="7" id="KW-0732">Signal</keyword>
<accession>A0AA41T8I2</accession>
<dbReference type="GO" id="GO:0044331">
    <property type="term" value="P:cell-cell adhesion mediated by cadherin"/>
    <property type="evidence" value="ECO:0007669"/>
    <property type="project" value="TreeGrafter"/>
</dbReference>
<evidence type="ECO:0000256" key="9">
    <source>
        <dbReference type="ARBA" id="ARBA00022837"/>
    </source>
</evidence>
<dbReference type="InterPro" id="IPR045851">
    <property type="entry name" value="AMP-bd_C_sf"/>
</dbReference>
<evidence type="ECO:0000256" key="16">
    <source>
        <dbReference type="ARBA" id="ARBA00069584"/>
    </source>
</evidence>
<keyword evidence="24" id="KW-1185">Reference proteome</keyword>
<feature type="domain" description="Cadherin" evidence="22">
    <location>
        <begin position="1321"/>
        <end position="1428"/>
    </location>
</feature>
<keyword evidence="5 20" id="KW-0812">Transmembrane</keyword>
<comment type="function">
    <text evidence="15">Cadherins are calcium-dependent cell adhesion proteins. They preferentially interact with themselves in a homophilic manner in connecting cells; cadherins may thus contribute to the sorting of heterogeneous cell types. M-cadherin is part of the myogenic program and may provide a trigger for terminal muscle differentiation.</text>
</comment>
<dbReference type="InterPro" id="IPR042099">
    <property type="entry name" value="ANL_N_sf"/>
</dbReference>
<dbReference type="GO" id="GO:0007156">
    <property type="term" value="P:homophilic cell adhesion via plasma membrane adhesion molecules"/>
    <property type="evidence" value="ECO:0007669"/>
    <property type="project" value="InterPro"/>
</dbReference>
<dbReference type="FunFam" id="3.30.300.30:FF:000031">
    <property type="entry name" value="Acyl-CoA synthetase family member 3"/>
    <property type="match status" value="1"/>
</dbReference>
<evidence type="ECO:0000313" key="24">
    <source>
        <dbReference type="Proteomes" id="UP001166674"/>
    </source>
</evidence>
<evidence type="ECO:0000256" key="19">
    <source>
        <dbReference type="PROSITE-ProRule" id="PRU00043"/>
    </source>
</evidence>
<evidence type="ECO:0000256" key="10">
    <source>
        <dbReference type="ARBA" id="ARBA00022889"/>
    </source>
</evidence>
<dbReference type="InterPro" id="IPR000233">
    <property type="entry name" value="Cadherin_Y-type_LIR"/>
</dbReference>
<organism evidence="23 24">
    <name type="scientific">Sciurus carolinensis</name>
    <name type="common">Eastern gray squirrel</name>
    <dbReference type="NCBI Taxonomy" id="30640"/>
    <lineage>
        <taxon>Eukaryota</taxon>
        <taxon>Metazoa</taxon>
        <taxon>Chordata</taxon>
        <taxon>Craniata</taxon>
        <taxon>Vertebrata</taxon>
        <taxon>Euteleostomi</taxon>
        <taxon>Mammalia</taxon>
        <taxon>Eutheria</taxon>
        <taxon>Euarchontoglires</taxon>
        <taxon>Glires</taxon>
        <taxon>Rodentia</taxon>
        <taxon>Sciuromorpha</taxon>
        <taxon>Sciuridae</taxon>
        <taxon>Sciurinae</taxon>
        <taxon>Sciurini</taxon>
        <taxon>Sciurus</taxon>
    </lineage>
</organism>
<feature type="domain" description="Cadherin" evidence="22">
    <location>
        <begin position="1544"/>
        <end position="1651"/>
    </location>
</feature>